<dbReference type="InterPro" id="IPR050595">
    <property type="entry name" value="Bact_response_regulator"/>
</dbReference>
<feature type="modified residue" description="4-aspartylphosphate" evidence="2">
    <location>
        <position position="90"/>
    </location>
</feature>
<keyword evidence="5" id="KW-1185">Reference proteome</keyword>
<keyword evidence="1 2" id="KW-0597">Phosphoprotein</keyword>
<reference evidence="4 5" key="2">
    <citation type="journal article" date="2011" name="J. Bacteriol.">
        <title>Genomes of three methylotrophs from a single niche uncover genetic and metabolic divergence of Methylophilaceae.</title>
        <authorList>
            <person name="Lapidus A."/>
            <person name="Clum A."/>
            <person name="Labutti K."/>
            <person name="Kaluzhnaya M.G."/>
            <person name="Lim S."/>
            <person name="Beck D.A."/>
            <person name="Glavina Del Rio T."/>
            <person name="Nolan M."/>
            <person name="Mavromatis K."/>
            <person name="Huntemann M."/>
            <person name="Lucas S."/>
            <person name="Lidstrom M.E."/>
            <person name="Ivanova N."/>
            <person name="Chistoserdova L."/>
        </authorList>
    </citation>
    <scope>NUCLEOTIDE SEQUENCE [LARGE SCALE GENOMIC DNA]</scope>
    <source>
        <strain evidence="4 5">SIP3-4</strain>
    </source>
</reference>
<dbReference type="SUPFAM" id="SSF52172">
    <property type="entry name" value="CheY-like"/>
    <property type="match status" value="1"/>
</dbReference>
<name>C6XCU3_METGS</name>
<evidence type="ECO:0000259" key="3">
    <source>
        <dbReference type="PROSITE" id="PS50110"/>
    </source>
</evidence>
<dbReference type="KEGG" id="mei:Msip34_1121"/>
<dbReference type="SMART" id="SM00448">
    <property type="entry name" value="REC"/>
    <property type="match status" value="1"/>
</dbReference>
<feature type="domain" description="Response regulatory" evidence="3">
    <location>
        <begin position="39"/>
        <end position="158"/>
    </location>
</feature>
<dbReference type="Gene3D" id="3.40.50.2300">
    <property type="match status" value="1"/>
</dbReference>
<evidence type="ECO:0000313" key="5">
    <source>
        <dbReference type="Proteomes" id="UP000002743"/>
    </source>
</evidence>
<dbReference type="eggNOG" id="COG2197">
    <property type="taxonomic scope" value="Bacteria"/>
</dbReference>
<dbReference type="Proteomes" id="UP000002743">
    <property type="component" value="Chromosome"/>
</dbReference>
<dbReference type="InterPro" id="IPR011006">
    <property type="entry name" value="CheY-like_superfamily"/>
</dbReference>
<dbReference type="GO" id="GO:0000160">
    <property type="term" value="P:phosphorelay signal transduction system"/>
    <property type="evidence" value="ECO:0007669"/>
    <property type="project" value="InterPro"/>
</dbReference>
<dbReference type="Pfam" id="PF00072">
    <property type="entry name" value="Response_reg"/>
    <property type="match status" value="1"/>
</dbReference>
<accession>C6XCU3</accession>
<dbReference type="EMBL" id="CP001674">
    <property type="protein sequence ID" value="ACT50368.1"/>
    <property type="molecule type" value="Genomic_DNA"/>
</dbReference>
<dbReference type="AlphaFoldDB" id="C6XCU3"/>
<dbReference type="STRING" id="582744.Msip34_1121"/>
<protein>
    <submittedName>
        <fullName evidence="4">Response regulator receiver protein</fullName>
    </submittedName>
</protein>
<dbReference type="InterPro" id="IPR001789">
    <property type="entry name" value="Sig_transdc_resp-reg_receiver"/>
</dbReference>
<evidence type="ECO:0000313" key="4">
    <source>
        <dbReference type="EMBL" id="ACT50368.1"/>
    </source>
</evidence>
<organism evidence="4 5">
    <name type="scientific">Methylovorus glucosotrophus (strain SIP3-4)</name>
    <dbReference type="NCBI Taxonomy" id="582744"/>
    <lineage>
        <taxon>Bacteria</taxon>
        <taxon>Pseudomonadati</taxon>
        <taxon>Pseudomonadota</taxon>
        <taxon>Betaproteobacteria</taxon>
        <taxon>Nitrosomonadales</taxon>
        <taxon>Methylophilaceae</taxon>
        <taxon>Methylovorus</taxon>
    </lineage>
</organism>
<dbReference type="PROSITE" id="PS50110">
    <property type="entry name" value="RESPONSE_REGULATORY"/>
    <property type="match status" value="1"/>
</dbReference>
<evidence type="ECO:0000256" key="1">
    <source>
        <dbReference type="ARBA" id="ARBA00022553"/>
    </source>
</evidence>
<gene>
    <name evidence="4" type="ordered locus">Msip34_1121</name>
</gene>
<reference evidence="5" key="1">
    <citation type="submission" date="2009-07" db="EMBL/GenBank/DDBJ databases">
        <title>Complete sequence of chromosome of Methylovorus sp. SIP3-4.</title>
        <authorList>
            <person name="Lucas S."/>
            <person name="Copeland A."/>
            <person name="Lapidus A."/>
            <person name="Glavina del Rio T."/>
            <person name="Tice H."/>
            <person name="Bruce D."/>
            <person name="Goodwin L."/>
            <person name="Pitluck S."/>
            <person name="Clum A."/>
            <person name="Larimer F."/>
            <person name="Land M."/>
            <person name="Hauser L."/>
            <person name="Kyrpides N."/>
            <person name="Mikhailova N."/>
            <person name="Kayluzhnaya M."/>
            <person name="Chistoserdova L."/>
        </authorList>
    </citation>
    <scope>NUCLEOTIDE SEQUENCE [LARGE SCALE GENOMIC DNA]</scope>
    <source>
        <strain evidence="5">SIP3-4</strain>
    </source>
</reference>
<dbReference type="PANTHER" id="PTHR44591">
    <property type="entry name" value="STRESS RESPONSE REGULATOR PROTEIN 1"/>
    <property type="match status" value="1"/>
</dbReference>
<sequence>MDISLSCHEFNHGKQSFQQYGLTMSVTNAQLSTQQPYMRVLLIEDSALLRETIMETLSSCDGLVFDGVAATQSEAFKILRDRPFDFLLVDIELAEGNGFEVIRMTQREDFPYPRPKYMILTNHAHPHYRQEAQTLGVEYFFDKSMDFDKAIDTLEAEVKKFVPEND</sequence>
<evidence type="ECO:0000256" key="2">
    <source>
        <dbReference type="PROSITE-ProRule" id="PRU00169"/>
    </source>
</evidence>
<dbReference type="PANTHER" id="PTHR44591:SF3">
    <property type="entry name" value="RESPONSE REGULATORY DOMAIN-CONTAINING PROTEIN"/>
    <property type="match status" value="1"/>
</dbReference>
<proteinExistence type="predicted"/>
<dbReference type="HOGENOM" id="CLU_000445_69_15_4"/>